<reference evidence="2" key="2">
    <citation type="submission" date="2015-01" db="EMBL/GenBank/DDBJ databases">
        <title>Evolutionary Origins and Diversification of the Mycorrhizal Mutualists.</title>
        <authorList>
            <consortium name="DOE Joint Genome Institute"/>
            <consortium name="Mycorrhizal Genomics Consortium"/>
            <person name="Kohler A."/>
            <person name="Kuo A."/>
            <person name="Nagy L.G."/>
            <person name="Floudas D."/>
            <person name="Copeland A."/>
            <person name="Barry K.W."/>
            <person name="Cichocki N."/>
            <person name="Veneault-Fourrey C."/>
            <person name="LaButti K."/>
            <person name="Lindquist E.A."/>
            <person name="Lipzen A."/>
            <person name="Lundell T."/>
            <person name="Morin E."/>
            <person name="Murat C."/>
            <person name="Riley R."/>
            <person name="Ohm R."/>
            <person name="Sun H."/>
            <person name="Tunlid A."/>
            <person name="Henrissat B."/>
            <person name="Grigoriev I.V."/>
            <person name="Hibbett D.S."/>
            <person name="Martin F."/>
        </authorList>
    </citation>
    <scope>NUCLEOTIDE SEQUENCE [LARGE SCALE GENOMIC DNA]</scope>
    <source>
        <strain evidence="2">MAFF 305830</strain>
    </source>
</reference>
<gene>
    <name evidence="1" type="ORF">M408DRAFT_204852</name>
</gene>
<dbReference type="EMBL" id="KN824311">
    <property type="protein sequence ID" value="KIM25830.1"/>
    <property type="molecule type" value="Genomic_DNA"/>
</dbReference>
<keyword evidence="2" id="KW-1185">Reference proteome</keyword>
<evidence type="ECO:0000313" key="1">
    <source>
        <dbReference type="EMBL" id="KIM25830.1"/>
    </source>
</evidence>
<accession>A0A0C3AML5</accession>
<reference evidence="1 2" key="1">
    <citation type="submission" date="2014-04" db="EMBL/GenBank/DDBJ databases">
        <authorList>
            <consortium name="DOE Joint Genome Institute"/>
            <person name="Kuo A."/>
            <person name="Zuccaro A."/>
            <person name="Kohler A."/>
            <person name="Nagy L.G."/>
            <person name="Floudas D."/>
            <person name="Copeland A."/>
            <person name="Barry K.W."/>
            <person name="Cichocki N."/>
            <person name="Veneault-Fourrey C."/>
            <person name="LaButti K."/>
            <person name="Lindquist E.A."/>
            <person name="Lipzen A."/>
            <person name="Lundell T."/>
            <person name="Morin E."/>
            <person name="Murat C."/>
            <person name="Sun H."/>
            <person name="Tunlid A."/>
            <person name="Henrissat B."/>
            <person name="Grigoriev I.V."/>
            <person name="Hibbett D.S."/>
            <person name="Martin F."/>
            <person name="Nordberg H.P."/>
            <person name="Cantor M.N."/>
            <person name="Hua S.X."/>
        </authorList>
    </citation>
    <scope>NUCLEOTIDE SEQUENCE [LARGE SCALE GENOMIC DNA]</scope>
    <source>
        <strain evidence="1 2">MAFF 305830</strain>
    </source>
</reference>
<proteinExistence type="predicted"/>
<sequence length="190" mass="21358">MNIGHYVRQLQYRGVNNWDLTYRSDGSTSEAQRGLLWAQSYEVVIENMPSVLRKLVKEWSGNKTEEIIDKLLSLLGMEAMDIDAIPGYDVIQLRQALKVLVGPNGVVCSVETSGQEHGKRNGFTKLSCTMHYVNGPCSDTFEGNNLLQRSAAHIFTGHLKINPFACSCREDFGPSQGHQYKKHRKDINCP</sequence>
<dbReference type="AlphaFoldDB" id="A0A0C3AML5"/>
<name>A0A0C3AML5_SERVB</name>
<protein>
    <submittedName>
        <fullName evidence="1">Uncharacterized protein</fullName>
    </submittedName>
</protein>
<dbReference type="HOGENOM" id="CLU_1428796_0_0_1"/>
<organism evidence="1 2">
    <name type="scientific">Serendipita vermifera MAFF 305830</name>
    <dbReference type="NCBI Taxonomy" id="933852"/>
    <lineage>
        <taxon>Eukaryota</taxon>
        <taxon>Fungi</taxon>
        <taxon>Dikarya</taxon>
        <taxon>Basidiomycota</taxon>
        <taxon>Agaricomycotina</taxon>
        <taxon>Agaricomycetes</taxon>
        <taxon>Sebacinales</taxon>
        <taxon>Serendipitaceae</taxon>
        <taxon>Serendipita</taxon>
    </lineage>
</organism>
<dbReference type="Proteomes" id="UP000054097">
    <property type="component" value="Unassembled WGS sequence"/>
</dbReference>
<evidence type="ECO:0000313" key="2">
    <source>
        <dbReference type="Proteomes" id="UP000054097"/>
    </source>
</evidence>